<evidence type="ECO:0000313" key="4">
    <source>
        <dbReference type="Proteomes" id="UP000012019"/>
    </source>
</evidence>
<accession>M7PNR4</accession>
<keyword evidence="2" id="KW-0732">Signal</keyword>
<gene>
    <name evidence="3" type="ORF">MPL1_11985</name>
</gene>
<dbReference type="InterPro" id="IPR019734">
    <property type="entry name" value="TPR_rpt"/>
</dbReference>
<comment type="caution">
    <text evidence="3">The sequence shown here is derived from an EMBL/GenBank/DDBJ whole genome shotgun (WGS) entry which is preliminary data.</text>
</comment>
<reference evidence="3 4" key="1">
    <citation type="journal article" date="2013" name="Genome Announc.">
        <title>Draft Genome Sequence of Methylophaga lonarensis MPLT, a Haloalkaliphilic (Non-Methane-Utilizing) Methylotroph.</title>
        <authorList>
            <person name="Shetty S.A."/>
            <person name="Marathe N.P."/>
            <person name="Munot H."/>
            <person name="Antony C.P."/>
            <person name="Dhotre D.P."/>
            <person name="Murrell J.C."/>
            <person name="Shouche Y.S."/>
        </authorList>
    </citation>
    <scope>NUCLEOTIDE SEQUENCE [LARGE SCALE GENOMIC DNA]</scope>
    <source>
        <strain evidence="3 4">MPL</strain>
    </source>
</reference>
<dbReference type="InterPro" id="IPR011717">
    <property type="entry name" value="TPR-4"/>
</dbReference>
<dbReference type="RefSeq" id="WP_009727351.1">
    <property type="nucleotide sequence ID" value="NZ_APHR01000071.1"/>
</dbReference>
<proteinExistence type="predicted"/>
<dbReference type="Pfam" id="PF13432">
    <property type="entry name" value="TPR_16"/>
    <property type="match status" value="1"/>
</dbReference>
<keyword evidence="1" id="KW-0802">TPR repeat</keyword>
<feature type="chain" id="PRO_5005689224" evidence="2">
    <location>
        <begin position="36"/>
        <end position="595"/>
    </location>
</feature>
<name>M7PNR4_9GAMM</name>
<dbReference type="GO" id="GO:0042802">
    <property type="term" value="F:identical protein binding"/>
    <property type="evidence" value="ECO:0007669"/>
    <property type="project" value="InterPro"/>
</dbReference>
<dbReference type="STRING" id="1286106.MPL1_11985"/>
<protein>
    <submittedName>
        <fullName evidence="3">Uncharacterized protein</fullName>
    </submittedName>
</protein>
<dbReference type="eggNOG" id="COG0457">
    <property type="taxonomic scope" value="Bacteria"/>
</dbReference>
<evidence type="ECO:0000256" key="2">
    <source>
        <dbReference type="SAM" id="SignalP"/>
    </source>
</evidence>
<dbReference type="PROSITE" id="PS50005">
    <property type="entry name" value="TPR"/>
    <property type="match status" value="1"/>
</dbReference>
<dbReference type="EMBL" id="APHR01000071">
    <property type="protein sequence ID" value="EMR12114.1"/>
    <property type="molecule type" value="Genomic_DNA"/>
</dbReference>
<dbReference type="InterPro" id="IPR011990">
    <property type="entry name" value="TPR-like_helical_dom_sf"/>
</dbReference>
<dbReference type="AlphaFoldDB" id="M7PNR4"/>
<dbReference type="OrthoDB" id="7637125at2"/>
<dbReference type="PANTHER" id="PTHR12558:SF13">
    <property type="entry name" value="CELL DIVISION CYCLE PROTEIN 27 HOMOLOG"/>
    <property type="match status" value="1"/>
</dbReference>
<feature type="signal peptide" evidence="2">
    <location>
        <begin position="1"/>
        <end position="35"/>
    </location>
</feature>
<dbReference type="Proteomes" id="UP000012019">
    <property type="component" value="Unassembled WGS sequence"/>
</dbReference>
<keyword evidence="4" id="KW-1185">Reference proteome</keyword>
<evidence type="ECO:0000313" key="3">
    <source>
        <dbReference type="EMBL" id="EMR12114.1"/>
    </source>
</evidence>
<dbReference type="Pfam" id="PF07721">
    <property type="entry name" value="TPR_4"/>
    <property type="match status" value="1"/>
</dbReference>
<feature type="repeat" description="TPR" evidence="1">
    <location>
        <begin position="517"/>
        <end position="550"/>
    </location>
</feature>
<dbReference type="SMART" id="SM00028">
    <property type="entry name" value="TPR"/>
    <property type="match status" value="7"/>
</dbReference>
<dbReference type="SUPFAM" id="SSF48452">
    <property type="entry name" value="TPR-like"/>
    <property type="match status" value="2"/>
</dbReference>
<evidence type="ECO:0000256" key="1">
    <source>
        <dbReference type="PROSITE-ProRule" id="PRU00339"/>
    </source>
</evidence>
<dbReference type="Pfam" id="PF13424">
    <property type="entry name" value="TPR_12"/>
    <property type="match status" value="1"/>
</dbReference>
<organism evidence="3 4">
    <name type="scientific">Methylophaga lonarensis MPL</name>
    <dbReference type="NCBI Taxonomy" id="1286106"/>
    <lineage>
        <taxon>Bacteria</taxon>
        <taxon>Pseudomonadati</taxon>
        <taxon>Pseudomonadota</taxon>
        <taxon>Gammaproteobacteria</taxon>
        <taxon>Thiotrichales</taxon>
        <taxon>Piscirickettsiaceae</taxon>
        <taxon>Methylophaga</taxon>
    </lineage>
</organism>
<dbReference type="PATRIC" id="fig|1286106.3.peg.2402"/>
<dbReference type="Gene3D" id="1.25.40.10">
    <property type="entry name" value="Tetratricopeptide repeat domain"/>
    <property type="match status" value="3"/>
</dbReference>
<dbReference type="PANTHER" id="PTHR12558">
    <property type="entry name" value="CELL DIVISION CYCLE 16,23,27"/>
    <property type="match status" value="1"/>
</dbReference>
<sequence length="595" mass="67896">MDLLQQVWKGAKYFARRRGWLILPFFLIACTSAPAQQISKTHNGDTDTSQLITGVSEDTAPEPLPLTPELVYYILTAEIAGQRGELGIAIDLYQRAAELADSPGLASRAAQVATYSRDQELIYQSLERWAEVSPDDANVYMMRVPFLLMQRDFAGVVQTVNRALELAPEEAENYLNNLTGNLSELGDPDQALLMMRQLDSYQAGMNEARFAYARLATFFRQYHIAEPEIDALLKQDIPALQREELLILKAEVLQRTDRSAKAIKLIADAAKKPDASSDLRFIYGKLLGENGYSAEAQEVFEDLYQENPENPDTLFALGLLALEQQDGELAKVYFSDLLKMGDNGRQAAYFMGLAEELNENIDAALVWFASVPSQSPRFEAAQTRYITMLAERGEIDKARQHINYLRMDNPDQALQFYLFEAAFLRDNDRPQAAFDLYGEALEKYPGNFELLYSRALVAESLNRLSVVEEDLLSILERDPDNAQALNALGYTLTDRTDRHEEAYAYITRALELKPNDPYYLDSLGWVYYRMGDLNNAEKYLRQAIEIQDDIEFIVHLGEVLWQQGQREEARQMWDRARQMDADNKLLQDTLRRFRQ</sequence>